<dbReference type="AlphaFoldDB" id="E6U613"/>
<dbReference type="InterPro" id="IPR016024">
    <property type="entry name" value="ARM-type_fold"/>
</dbReference>
<organism evidence="3 4">
    <name type="scientific">Ethanoligenens harbinense (strain DSM 18485 / JCM 12961 / CGMCC 1.5033 / YUAN-3)</name>
    <dbReference type="NCBI Taxonomy" id="663278"/>
    <lineage>
        <taxon>Bacteria</taxon>
        <taxon>Bacillati</taxon>
        <taxon>Bacillota</taxon>
        <taxon>Clostridia</taxon>
        <taxon>Eubacteriales</taxon>
        <taxon>Oscillospiraceae</taxon>
        <taxon>Ethanoligenens</taxon>
    </lineage>
</organism>
<feature type="domain" description="Tape measure protein N-terminal" evidence="2">
    <location>
        <begin position="53"/>
        <end position="237"/>
    </location>
</feature>
<keyword evidence="1" id="KW-1133">Transmembrane helix</keyword>
<feature type="transmembrane region" description="Helical" evidence="1">
    <location>
        <begin position="492"/>
        <end position="511"/>
    </location>
</feature>
<name>E6U613_ETHHY</name>
<dbReference type="SUPFAM" id="SSF48371">
    <property type="entry name" value="ARM repeat"/>
    <property type="match status" value="1"/>
</dbReference>
<evidence type="ECO:0000256" key="1">
    <source>
        <dbReference type="SAM" id="Phobius"/>
    </source>
</evidence>
<dbReference type="EMBL" id="CP002400">
    <property type="protein sequence ID" value="ADU25692.1"/>
    <property type="molecule type" value="Genomic_DNA"/>
</dbReference>
<dbReference type="Proteomes" id="UP000001551">
    <property type="component" value="Chromosome"/>
</dbReference>
<keyword evidence="1" id="KW-0472">Membrane</keyword>
<feature type="transmembrane region" description="Helical" evidence="1">
    <location>
        <begin position="470"/>
        <end position="486"/>
    </location>
</feature>
<sequence>MGFDGSINIDSSIDGTGFSKGIEKLGGVAKASLGAITGLISGAATALGGAAAEGIKYNNQMEQYQTSFAVMLGSAAKAQEMINNLQNFSMKTPFQMANLADATKTLMGYGISVQDIMPDLEMLGDVSQGNSQKLQNLALVFGQVQAAGKLQGQDLLQLIDNGFNPLQTISQQTGKSMAELRTEMENGQISAQDVTNAFKSATSAGGLFYNDLEEQSKTFNGQLSTLKDHVLIFLGSITGALTNSLKDTALPMVNGWLEQLQSAFNAGGVNGVVGAFGNVLSQAVNAVAAQAPQLISLAVMLTTTLLNGLNANAGQLASSGASVVTGLAKGIISVAQSLGAVGINLIQNIIEGITSSLPSIAVSAVQVATRIVEALLNALPSVVTAAWALTAGVAQGLTSALPTLIMTIVQIIPQIINAIAVQMPALMAALTAMIPQVINALSTALVTGIPLILQAAIQLLMAIVQAIPQIIVAVVTALPTLIQSIVTTLVQALPILITGAVQLLMAIVQAIPQILPPLIAAIPQIITTLITGLVQALPELINGAVQLLMAIIDAIPIIIQTLIPMIPEIVHAIVDALIRAMPVLIEGSIELFFAILKAIPMIVVELIKDMPQIIQAILQGLAAGGGELKNAGGDLIRGLWQGIQDVSGWLWNKVSGFFGTLTDKIKNFFGIHSPSRLMRDEIGKMLPPGIALGFEASMPDAISDMQAEMDAMTAKMQASVAAQQSAVFVGTSGTGAQTIDNSVTKSPIININGPVNVTDQGNQRQTLQQLQFLAAI</sequence>
<evidence type="ECO:0000259" key="2">
    <source>
        <dbReference type="Pfam" id="PF20155"/>
    </source>
</evidence>
<accession>E6U613</accession>
<keyword evidence="1" id="KW-0812">Transmembrane</keyword>
<proteinExistence type="predicted"/>
<dbReference type="InterPro" id="IPR013491">
    <property type="entry name" value="Tape_meas_N"/>
</dbReference>
<dbReference type="Pfam" id="PF20155">
    <property type="entry name" value="TMP_3"/>
    <property type="match status" value="1"/>
</dbReference>
<dbReference type="KEGG" id="eha:Ethha_0102"/>
<evidence type="ECO:0000313" key="4">
    <source>
        <dbReference type="Proteomes" id="UP000001551"/>
    </source>
</evidence>
<feature type="transmembrane region" description="Helical" evidence="1">
    <location>
        <begin position="543"/>
        <end position="563"/>
    </location>
</feature>
<feature type="transmembrane region" description="Helical" evidence="1">
    <location>
        <begin position="583"/>
        <end position="603"/>
    </location>
</feature>
<dbReference type="NCBIfam" id="TIGR02675">
    <property type="entry name" value="tape_meas_nterm"/>
    <property type="match status" value="1"/>
</dbReference>
<dbReference type="STRING" id="663278.Ethha_0102"/>
<dbReference type="HOGENOM" id="CLU_009524_2_0_9"/>
<protein>
    <submittedName>
        <fullName evidence="3">Phage tape measure protein</fullName>
    </submittedName>
</protein>
<evidence type="ECO:0000313" key="3">
    <source>
        <dbReference type="EMBL" id="ADU25692.1"/>
    </source>
</evidence>
<feature type="transmembrane region" description="Helical" evidence="1">
    <location>
        <begin position="518"/>
        <end position="537"/>
    </location>
</feature>
<dbReference type="eggNOG" id="COG3941">
    <property type="taxonomic scope" value="Bacteria"/>
</dbReference>
<dbReference type="eggNOG" id="COG5412">
    <property type="taxonomic scope" value="Bacteria"/>
</dbReference>
<gene>
    <name evidence="3" type="ordered locus">Ethha_0102</name>
</gene>
<reference evidence="3 4" key="1">
    <citation type="submission" date="2010-12" db="EMBL/GenBank/DDBJ databases">
        <title>Complete sequence of Ethanoligenens harbinense YUAN-3.</title>
        <authorList>
            <person name="Lucas S."/>
            <person name="Copeland A."/>
            <person name="Lapidus A."/>
            <person name="Cheng J.-F."/>
            <person name="Bruce D."/>
            <person name="Goodwin L."/>
            <person name="Pitluck S."/>
            <person name="Chertkov O."/>
            <person name="Misra M."/>
            <person name="Detter J.C."/>
            <person name="Han C."/>
            <person name="Tapia R."/>
            <person name="Land M."/>
            <person name="Hauser L."/>
            <person name="Jeffries C."/>
            <person name="Kyrpides N."/>
            <person name="Ivanova N."/>
            <person name="Mikhailova N."/>
            <person name="Wang A."/>
            <person name="Mouttaki H."/>
            <person name="He Z."/>
            <person name="Zhou J."/>
            <person name="Hemme C.L."/>
            <person name="Woyke T."/>
        </authorList>
    </citation>
    <scope>NUCLEOTIDE SEQUENCE [LARGE SCALE GENOMIC DNA]</scope>
    <source>
        <strain evidence="4">DSM 18485 / JCM 12961 / CGMCC 1.5033 / YUAN-3</strain>
    </source>
</reference>
<feature type="transmembrane region" description="Helical" evidence="1">
    <location>
        <begin position="440"/>
        <end position="463"/>
    </location>
</feature>
<keyword evidence="4" id="KW-1185">Reference proteome</keyword>
<dbReference type="RefSeq" id="WP_013484073.1">
    <property type="nucleotide sequence ID" value="NC_014828.1"/>
</dbReference>